<sequence length="111" mass="12353">MASMRPSWRARLVSPASLGNRARLLQSAAAPLLGIWQAREHRMHGLVSRGPRRALSHTHSLALRSQIEPPGRGAADDDCCDASSELVQHVCTYVPRRAYDRSVHGRRRHAN</sequence>
<name>A0AAQ3TLT3_PASNO</name>
<dbReference type="Proteomes" id="UP001341281">
    <property type="component" value="Chromosome 05"/>
</dbReference>
<dbReference type="AlphaFoldDB" id="A0AAQ3TLT3"/>
<dbReference type="EMBL" id="CP144749">
    <property type="protein sequence ID" value="WVZ73667.1"/>
    <property type="molecule type" value="Genomic_DNA"/>
</dbReference>
<evidence type="ECO:0000313" key="1">
    <source>
        <dbReference type="EMBL" id="WVZ73667.1"/>
    </source>
</evidence>
<evidence type="ECO:0000313" key="2">
    <source>
        <dbReference type="Proteomes" id="UP001341281"/>
    </source>
</evidence>
<proteinExistence type="predicted"/>
<keyword evidence="2" id="KW-1185">Reference proteome</keyword>
<gene>
    <name evidence="1" type="ORF">U9M48_021950</name>
</gene>
<accession>A0AAQ3TLT3</accession>
<organism evidence="1 2">
    <name type="scientific">Paspalum notatum var. saurae</name>
    <dbReference type="NCBI Taxonomy" id="547442"/>
    <lineage>
        <taxon>Eukaryota</taxon>
        <taxon>Viridiplantae</taxon>
        <taxon>Streptophyta</taxon>
        <taxon>Embryophyta</taxon>
        <taxon>Tracheophyta</taxon>
        <taxon>Spermatophyta</taxon>
        <taxon>Magnoliopsida</taxon>
        <taxon>Liliopsida</taxon>
        <taxon>Poales</taxon>
        <taxon>Poaceae</taxon>
        <taxon>PACMAD clade</taxon>
        <taxon>Panicoideae</taxon>
        <taxon>Andropogonodae</taxon>
        <taxon>Paspaleae</taxon>
        <taxon>Paspalinae</taxon>
        <taxon>Paspalum</taxon>
    </lineage>
</organism>
<reference evidence="1 2" key="1">
    <citation type="submission" date="2024-02" db="EMBL/GenBank/DDBJ databases">
        <title>High-quality chromosome-scale genome assembly of Pensacola bahiagrass (Paspalum notatum Flugge var. saurae).</title>
        <authorList>
            <person name="Vega J.M."/>
            <person name="Podio M."/>
            <person name="Orjuela J."/>
            <person name="Siena L.A."/>
            <person name="Pessino S.C."/>
            <person name="Combes M.C."/>
            <person name="Mariac C."/>
            <person name="Albertini E."/>
            <person name="Pupilli F."/>
            <person name="Ortiz J.P.A."/>
            <person name="Leblanc O."/>
        </authorList>
    </citation>
    <scope>NUCLEOTIDE SEQUENCE [LARGE SCALE GENOMIC DNA]</scope>
    <source>
        <strain evidence="1">R1</strain>
        <tissue evidence="1">Leaf</tissue>
    </source>
</reference>
<protein>
    <submittedName>
        <fullName evidence="1">Uncharacterized protein</fullName>
    </submittedName>
</protein>